<dbReference type="SMART" id="SM00387">
    <property type="entry name" value="HATPase_c"/>
    <property type="match status" value="1"/>
</dbReference>
<dbReference type="RefSeq" id="WP_313761922.1">
    <property type="nucleotide sequence ID" value="NZ_BAAAVH010000004.1"/>
</dbReference>
<dbReference type="Pfam" id="PF00204">
    <property type="entry name" value="DNA_gyraseB"/>
    <property type="match status" value="1"/>
</dbReference>
<proteinExistence type="inferred from homology"/>
<evidence type="ECO:0000256" key="4">
    <source>
        <dbReference type="ARBA" id="ARBA00012895"/>
    </source>
</evidence>
<dbReference type="InterPro" id="IPR003594">
    <property type="entry name" value="HATPase_dom"/>
</dbReference>
<reference evidence="12" key="1">
    <citation type="journal article" date="2019" name="Int. J. Syst. Evol. Microbiol.">
        <title>The Global Catalogue of Microorganisms (GCM) 10K type strain sequencing project: providing services to taxonomists for standard genome sequencing and annotation.</title>
        <authorList>
            <consortium name="The Broad Institute Genomics Platform"/>
            <consortium name="The Broad Institute Genome Sequencing Center for Infectious Disease"/>
            <person name="Wu L."/>
            <person name="Ma J."/>
        </authorList>
    </citation>
    <scope>NUCLEOTIDE SEQUENCE [LARGE SCALE GENOMIC DNA]</scope>
    <source>
        <strain evidence="12">CGMCC 4.1469</strain>
    </source>
</reference>
<dbReference type="SMART" id="SM00433">
    <property type="entry name" value="TOP2c"/>
    <property type="match status" value="1"/>
</dbReference>
<evidence type="ECO:0000256" key="7">
    <source>
        <dbReference type="ARBA" id="ARBA00023029"/>
    </source>
</evidence>
<evidence type="ECO:0000313" key="12">
    <source>
        <dbReference type="Proteomes" id="UP001596067"/>
    </source>
</evidence>
<comment type="cofactor">
    <cofactor evidence="2">
        <name>Mg(2+)</name>
        <dbReference type="ChEBI" id="CHEBI:18420"/>
    </cofactor>
</comment>
<evidence type="ECO:0000256" key="2">
    <source>
        <dbReference type="ARBA" id="ARBA00001946"/>
    </source>
</evidence>
<evidence type="ECO:0000256" key="3">
    <source>
        <dbReference type="ARBA" id="ARBA00010708"/>
    </source>
</evidence>
<evidence type="ECO:0000256" key="5">
    <source>
        <dbReference type="ARBA" id="ARBA00022741"/>
    </source>
</evidence>
<organism evidence="11 12">
    <name type="scientific">Kitasatospora aburaviensis</name>
    <dbReference type="NCBI Taxonomy" id="67265"/>
    <lineage>
        <taxon>Bacteria</taxon>
        <taxon>Bacillati</taxon>
        <taxon>Actinomycetota</taxon>
        <taxon>Actinomycetes</taxon>
        <taxon>Kitasatosporales</taxon>
        <taxon>Streptomycetaceae</taxon>
        <taxon>Kitasatospora</taxon>
    </lineage>
</organism>
<dbReference type="CDD" id="cd00329">
    <property type="entry name" value="TopoII_MutL_Trans"/>
    <property type="match status" value="1"/>
</dbReference>
<dbReference type="EMBL" id="JBHSOD010000085">
    <property type="protein sequence ID" value="MFC5890524.1"/>
    <property type="molecule type" value="Genomic_DNA"/>
</dbReference>
<keyword evidence="7" id="KW-0799">Topoisomerase</keyword>
<dbReference type="PRINTS" id="PR00418">
    <property type="entry name" value="TPI2FAMILY"/>
</dbReference>
<evidence type="ECO:0000256" key="8">
    <source>
        <dbReference type="ARBA" id="ARBA00023125"/>
    </source>
</evidence>
<dbReference type="SUPFAM" id="SSF55874">
    <property type="entry name" value="ATPase domain of HSP90 chaperone/DNA topoisomerase II/histidine kinase"/>
    <property type="match status" value="1"/>
</dbReference>
<comment type="caution">
    <text evidence="11">The sequence shown here is derived from an EMBL/GenBank/DDBJ whole genome shotgun (WGS) entry which is preliminary data.</text>
</comment>
<dbReference type="PANTHER" id="PTHR45866:SF1">
    <property type="entry name" value="DNA GYRASE SUBUNIT B, MITOCHONDRIAL"/>
    <property type="match status" value="1"/>
</dbReference>
<evidence type="ECO:0000313" key="11">
    <source>
        <dbReference type="EMBL" id="MFC5890524.1"/>
    </source>
</evidence>
<protein>
    <recommendedName>
        <fullName evidence="4">DNA topoisomerase (ATP-hydrolyzing)</fullName>
        <ecNumber evidence="4">5.6.2.2</ecNumber>
    </recommendedName>
</protein>
<comment type="catalytic activity">
    <reaction evidence="1">
        <text>ATP-dependent breakage, passage and rejoining of double-stranded DNA.</text>
        <dbReference type="EC" id="5.6.2.2"/>
    </reaction>
</comment>
<evidence type="ECO:0000259" key="10">
    <source>
        <dbReference type="SMART" id="SM00387"/>
    </source>
</evidence>
<dbReference type="Gene3D" id="3.30.230.10">
    <property type="match status" value="1"/>
</dbReference>
<dbReference type="Gene3D" id="3.30.565.10">
    <property type="entry name" value="Histidine kinase-like ATPase, C-terminal domain"/>
    <property type="match status" value="1"/>
</dbReference>
<dbReference type="Pfam" id="PF02518">
    <property type="entry name" value="HATPase_c"/>
    <property type="match status" value="1"/>
</dbReference>
<comment type="similarity">
    <text evidence="3">Belongs to the type II topoisomerase GyrB family.</text>
</comment>
<keyword evidence="6 11" id="KW-0067">ATP-binding</keyword>
<dbReference type="InterPro" id="IPR036890">
    <property type="entry name" value="HATPase_C_sf"/>
</dbReference>
<dbReference type="Proteomes" id="UP001596067">
    <property type="component" value="Unassembled WGS sequence"/>
</dbReference>
<dbReference type="InterPro" id="IPR014721">
    <property type="entry name" value="Ribsml_uS5_D2-typ_fold_subgr"/>
</dbReference>
<dbReference type="InterPro" id="IPR020568">
    <property type="entry name" value="Ribosomal_Su5_D2-typ_SF"/>
</dbReference>
<gene>
    <name evidence="11" type="ORF">ACFP0N_36790</name>
</gene>
<keyword evidence="5" id="KW-0547">Nucleotide-binding</keyword>
<name>A0ABW1FBJ9_9ACTN</name>
<dbReference type="InterPro" id="IPR013506">
    <property type="entry name" value="Topo_IIA_bsu_dom2"/>
</dbReference>
<keyword evidence="9" id="KW-0413">Isomerase</keyword>
<evidence type="ECO:0000256" key="1">
    <source>
        <dbReference type="ARBA" id="ARBA00000185"/>
    </source>
</evidence>
<dbReference type="PRINTS" id="PR01159">
    <property type="entry name" value="DNAGYRASEB"/>
</dbReference>
<dbReference type="SUPFAM" id="SSF54211">
    <property type="entry name" value="Ribosomal protein S5 domain 2-like"/>
    <property type="match status" value="1"/>
</dbReference>
<sequence>MSEEPTAYDASMIVVLEGLEAVRKRPGMYVGSVGERGLHHLAFEVAERALDEILGGTAGRVEITLTADGGVRVADDGPGLPVEHAGHSDGPALETWLTALSGGCGARGDRRSLYGAFFGVGLAVVNALSVRLTAEVRRDGSRWVLEYERAVPVGVPVRTGPADGSGTAITFRPDAEIFETLEFSFEALAEHFRELAFLNRELDISLTDDRGPAGPRTARFRFPGGPRDHVAAQTARAPLHPDVIGFERECPEMEGTVEVALRWCDSREERVASYANSRPTLSGGAHEVGFRDGLAAAVNAYAREQQLLTPADPDFTPAQLGAGLTAVVSVKLDHPEFEGALHDRLGNGPVRTCVAEAVREHLAAWLRADTAQATAVLARIPTATRH</sequence>
<evidence type="ECO:0000256" key="6">
    <source>
        <dbReference type="ARBA" id="ARBA00022840"/>
    </source>
</evidence>
<dbReference type="EC" id="5.6.2.2" evidence="4"/>
<evidence type="ECO:0000256" key="9">
    <source>
        <dbReference type="ARBA" id="ARBA00023235"/>
    </source>
</evidence>
<feature type="domain" description="Histidine kinase/HSP90-like ATPase" evidence="10">
    <location>
        <begin position="33"/>
        <end position="177"/>
    </location>
</feature>
<dbReference type="InterPro" id="IPR000565">
    <property type="entry name" value="Topo_IIA_B"/>
</dbReference>
<keyword evidence="8" id="KW-0238">DNA-binding</keyword>
<keyword evidence="12" id="KW-1185">Reference proteome</keyword>
<dbReference type="GO" id="GO:0005524">
    <property type="term" value="F:ATP binding"/>
    <property type="evidence" value="ECO:0007669"/>
    <property type="project" value="UniProtKB-KW"/>
</dbReference>
<accession>A0ABW1FBJ9</accession>
<dbReference type="InterPro" id="IPR001241">
    <property type="entry name" value="Topo_IIA"/>
</dbReference>
<dbReference type="PANTHER" id="PTHR45866">
    <property type="entry name" value="DNA GYRASE/TOPOISOMERASE SUBUNIT B"/>
    <property type="match status" value="1"/>
</dbReference>